<sequence>MSLFEDDIQLNEHQVAWYSKDWTAVQSAADSFKEKAENEFFEIIGAINNKTKCSIAQKDYSKFMVENALSQFPECMPAVYAMNLIGSGLSDEAHFNYLMAAVPRGKRYGKWAKLVEDSTEVLIIKLLAKRYQVNTNDAINYKSILTKNGKLPLVLKELKGLVTDDFLKEVTKNVKEQKQLKKLALEW</sequence>
<keyword evidence="1" id="KW-0238">DNA-binding</keyword>
<keyword evidence="1" id="KW-1194">Viral DNA replication</keyword>
<dbReference type="GO" id="GO:0039693">
    <property type="term" value="P:viral DNA genome replication"/>
    <property type="evidence" value="ECO:0007669"/>
    <property type="project" value="UniProtKB-UniRule"/>
</dbReference>
<dbReference type="EMBL" id="KJ668714">
    <property type="protein sequence ID" value="AHY83252.1"/>
    <property type="molecule type" value="Genomic_DNA"/>
</dbReference>
<comment type="subunit">
    <text evidence="1">The sliding-clamp-loader consists of 4 large subunits and 1 small subunit. Interacts with the sliding clamp; this interaction allows the sliding-clamp-loader to open the sliding clamp. Part of the replicase complex that includes the DNA polymerase, the polymerase clamp, the clamp loader complex, the single-stranded DNA binding protein, the primase, the helicase and the helicase assembly factor.</text>
</comment>
<comment type="similarity">
    <text evidence="1">Belongs to the Tevenvirinae sliding-clamp-loader small subunit family.</text>
</comment>
<dbReference type="KEGG" id="vg:19485202"/>
<dbReference type="InterPro" id="IPR031868">
    <property type="entry name" value="Phage_clamp_gp62"/>
</dbReference>
<comment type="function">
    <text evidence="1">Forms the sliding-clamp-loader together with the small subunit. The clamp loader holds the clamp in an open conformation and places it onto the DNA.</text>
</comment>
<dbReference type="GO" id="GO:0006260">
    <property type="term" value="P:DNA replication"/>
    <property type="evidence" value="ECO:0007669"/>
    <property type="project" value="InterPro"/>
</dbReference>
<reference evidence="2 3" key="1">
    <citation type="submission" date="2014-10" db="EMBL/GenBank/DDBJ databases">
        <title>Complete genome sequence of e11/2, a T-even type bacteriophage specific for E. coli O157:H7.</title>
        <authorList>
            <person name="Coffey B."/>
            <person name="Ross P."/>
            <person name="O'Flynn G."/>
            <person name="O'Sullivan O."/>
            <person name="Casey A."/>
            <person name="Callanan M."/>
            <person name="Coffey A."/>
            <person name="McAuliffe O."/>
        </authorList>
    </citation>
    <scope>NUCLEOTIDE SEQUENCE [LARGE SCALE GENOMIC DNA]</scope>
</reference>
<dbReference type="Gene3D" id="6.10.250.1260">
    <property type="match status" value="1"/>
</dbReference>
<accession>A0A023ZUD5</accession>
<keyword evidence="1" id="KW-0235">DNA replication</keyword>
<proteinExistence type="inferred from homology"/>
<dbReference type="Pfam" id="PF16790">
    <property type="entry name" value="Phage_clamp_A"/>
    <property type="match status" value="1"/>
</dbReference>
<dbReference type="Gene3D" id="1.20.272.50">
    <property type="entry name" value="Bacteriophage clamp loader A subunit, A' domain"/>
    <property type="match status" value="1"/>
</dbReference>
<dbReference type="GO" id="GO:0003677">
    <property type="term" value="F:DNA binding"/>
    <property type="evidence" value="ECO:0007669"/>
    <property type="project" value="UniProtKB-UniRule"/>
</dbReference>
<evidence type="ECO:0000313" key="2">
    <source>
        <dbReference type="EMBL" id="AHY83252.1"/>
    </source>
</evidence>
<gene>
    <name evidence="2" type="ORF">e112_054</name>
</gene>
<organism evidence="2 3">
    <name type="scientific">Escherichia phage vB_EcoM_112</name>
    <dbReference type="NCBI Taxonomy" id="1495285"/>
    <lineage>
        <taxon>Viruses</taxon>
        <taxon>Duplodnaviria</taxon>
        <taxon>Heunggongvirae</taxon>
        <taxon>Uroviricota</taxon>
        <taxon>Caudoviricetes</taxon>
        <taxon>Pantevenvirales</taxon>
        <taxon>Straboviridae</taxon>
        <taxon>Tevenvirinae</taxon>
        <taxon>Tequatrovirus</taxon>
        <taxon>Tequatrovirus e112</taxon>
    </lineage>
</organism>
<keyword evidence="3" id="KW-1185">Reference proteome</keyword>
<evidence type="ECO:0000256" key="1">
    <source>
        <dbReference type="HAMAP-Rule" id="MF_04163"/>
    </source>
</evidence>
<dbReference type="HAMAP" id="MF_04163">
    <property type="entry name" value="T4_Clamp_Loader_S"/>
    <property type="match status" value="1"/>
</dbReference>
<dbReference type="RefSeq" id="YP_009030659.1">
    <property type="nucleotide sequence ID" value="NC_024125.2"/>
</dbReference>
<name>A0A023ZUD5_9CAUD</name>
<dbReference type="GeneID" id="19485202"/>
<dbReference type="Gene3D" id="1.10.8.700">
    <property type="entry name" value="Bacteriophage clamp loader A subunit, A domain"/>
    <property type="match status" value="1"/>
</dbReference>
<protein>
    <recommendedName>
        <fullName evidence="1">Sliding-clamp-loader small subunit</fullName>
    </recommendedName>
    <alternativeName>
        <fullName evidence="1">Clamp loader gp62 subunit</fullName>
    </alternativeName>
</protein>
<evidence type="ECO:0000313" key="3">
    <source>
        <dbReference type="Proteomes" id="UP000024439"/>
    </source>
</evidence>
<dbReference type="Proteomes" id="UP000024439">
    <property type="component" value="Segment"/>
</dbReference>
<dbReference type="GO" id="GO:0003689">
    <property type="term" value="F:DNA clamp loader activity"/>
    <property type="evidence" value="ECO:0007669"/>
    <property type="project" value="UniProtKB-UniRule"/>
</dbReference>